<dbReference type="Proteomes" id="UP000279968">
    <property type="component" value="Unassembled WGS sequence"/>
</dbReference>
<name>A0A3B0AIV2_9ACTN</name>
<organism evidence="2 3">
    <name type="scientific">Micromonospora costi</name>
    <dbReference type="NCBI Taxonomy" id="1530042"/>
    <lineage>
        <taxon>Bacteria</taxon>
        <taxon>Bacillati</taxon>
        <taxon>Actinomycetota</taxon>
        <taxon>Actinomycetes</taxon>
        <taxon>Micromonosporales</taxon>
        <taxon>Micromonosporaceae</taxon>
        <taxon>Micromonospora</taxon>
    </lineage>
</organism>
<evidence type="ECO:0000313" key="2">
    <source>
        <dbReference type="EMBL" id="RKN58946.1"/>
    </source>
</evidence>
<keyword evidence="1" id="KW-0472">Membrane</keyword>
<gene>
    <name evidence="2" type="ORF">D7193_10710</name>
</gene>
<comment type="caution">
    <text evidence="2">The sequence shown here is derived from an EMBL/GenBank/DDBJ whole genome shotgun (WGS) entry which is preliminary data.</text>
</comment>
<proteinExistence type="predicted"/>
<keyword evidence="1" id="KW-0812">Transmembrane</keyword>
<dbReference type="OrthoDB" id="3370374at2"/>
<dbReference type="EMBL" id="RBAN01000001">
    <property type="protein sequence ID" value="RKN58946.1"/>
    <property type="molecule type" value="Genomic_DNA"/>
</dbReference>
<keyword evidence="1" id="KW-1133">Transmembrane helix</keyword>
<dbReference type="RefSeq" id="WP_120779101.1">
    <property type="nucleotide sequence ID" value="NZ_JBHLUP010000009.1"/>
</dbReference>
<evidence type="ECO:0000313" key="3">
    <source>
        <dbReference type="Proteomes" id="UP000279968"/>
    </source>
</evidence>
<evidence type="ECO:0000256" key="1">
    <source>
        <dbReference type="SAM" id="Phobius"/>
    </source>
</evidence>
<sequence length="281" mass="29189">MDDISGQLRAAVADAPPTRIDVDRLIADDRQHRRHRAWTLGGSGIAAALAAVALVPALVAGPGTDGPGLTLPPIDGGPGPTASLCAVVRPEPSGPEPPLQTYGTVRARPTERPEDGVARLTAALRNTLTGVLPEDVVPAGKVPECGLPQFGYHPSYREYEAIVSLSRGEERGDLTVGLRPSAVDNGTSCAQAPVLRDCEVRDLGDGSTALVSITTWPEGSGVQRWVLVRKPDGTSVNASANNFTLGSDPSGPEVTLTAPEPLLTVDQLLAIARAPGLTLYP</sequence>
<feature type="transmembrane region" description="Helical" evidence="1">
    <location>
        <begin position="37"/>
        <end position="59"/>
    </location>
</feature>
<protein>
    <submittedName>
        <fullName evidence="2">Uncharacterized protein</fullName>
    </submittedName>
</protein>
<dbReference type="AlphaFoldDB" id="A0A3B0AIV2"/>
<accession>A0A3B0AIV2</accession>
<keyword evidence="3" id="KW-1185">Reference proteome</keyword>
<reference evidence="2 3" key="1">
    <citation type="journal article" date="2015" name="Int. J. Syst. Evol. Microbiol.">
        <title>Micromonospora costi sp. nov., isolated from a leaf of Costus speciosus.</title>
        <authorList>
            <person name="Thawai C."/>
        </authorList>
    </citation>
    <scope>NUCLEOTIDE SEQUENCE [LARGE SCALE GENOMIC DNA]</scope>
    <source>
        <strain evidence="2 3">CS1-12</strain>
    </source>
</reference>